<dbReference type="Gene3D" id="1.25.40.10">
    <property type="entry name" value="Tetratricopeptide repeat domain"/>
    <property type="match status" value="2"/>
</dbReference>
<dbReference type="PANTHER" id="PTHR47691:SF3">
    <property type="entry name" value="HTH-TYPE TRANSCRIPTIONAL REGULATOR RV0890C-RELATED"/>
    <property type="match status" value="1"/>
</dbReference>
<dbReference type="PANTHER" id="PTHR47691">
    <property type="entry name" value="REGULATOR-RELATED"/>
    <property type="match status" value="1"/>
</dbReference>
<dbReference type="SMART" id="SM00382">
    <property type="entry name" value="AAA"/>
    <property type="match status" value="1"/>
</dbReference>
<dbReference type="InterPro" id="IPR049945">
    <property type="entry name" value="AAA_22"/>
</dbReference>
<dbReference type="SUPFAM" id="SSF48452">
    <property type="entry name" value="TPR-like"/>
    <property type="match status" value="2"/>
</dbReference>
<dbReference type="Pfam" id="PF13401">
    <property type="entry name" value="AAA_22"/>
    <property type="match status" value="1"/>
</dbReference>
<keyword evidence="3" id="KW-1185">Reference proteome</keyword>
<dbReference type="Pfam" id="PF13424">
    <property type="entry name" value="TPR_12"/>
    <property type="match status" value="1"/>
</dbReference>
<comment type="caution">
    <text evidence="2">The sequence shown here is derived from an EMBL/GenBank/DDBJ whole genome shotgun (WGS) entry which is preliminary data.</text>
</comment>
<sequence>MGTTAFGDFLRFYRSRVPLTQEELAERTGLSTRAISDMERGRTLSPQFRTVQLLVTGLDLRDDEAAEFTALARASRVVAVQQRPEAPFAVASSSLPPVLIELTGREGEKQLLDGFAADASASSRLQIAVVHGAPGSGKTALAVEAGHRLGARFADGCVFLDLRGTDPEPLTPDRAAHRLLRSFGVDERQIPADPDDRLSLYRSQLRDRTVLLVLDNAANEAQVRPLLASSPGTLVLLTSRRILTGLDARHRLALELLPLGRSVELLRAVTGPGRIDAEPEAALRVAELCGGMPLALLIAGNRLTSRPQWTISHLAGQLEDERRRLSVLRAGDLQVRAAFEISYHQLGPGAATLFRRLALVPGPGISSVLAAVLTPDAEEALEELADASLLGISEIPGRYTRHDLLHVFAAERLELDDDPAAVQEARTRLRHRLLDVATRAALFFDHDVPAERLGPVHDKESAARWLELELENWREALKAAAEAGEHEHVLVLAQAMHWYSDMHGVGELWREVFSAGADAAGELGNAKDAAEQLNYLSWALYALCGRPHEALAVHEKAAAIQIDDTITEAWTYYYGSAIRRRLGEAQKAVELGRRSVALFERAGYRIGENLALSLLGLMLHTAGDLTEAVEVQQRGVDQHREAGGDDELLSMILIRLATTLAAAGQVTAAQDLLDEAETLFRKHSNTAGTARVQHNRGLVLMDAGRFGEAREQLRAALGEARLSDHRVEIMARLAELADAAGDPAQARELRVRALAECDRYDTPAVRVTAAQLGAALRSR</sequence>
<dbReference type="EMBL" id="BNAR01000002">
    <property type="protein sequence ID" value="GHH35002.1"/>
    <property type="molecule type" value="Genomic_DNA"/>
</dbReference>
<dbReference type="RefSeq" id="WP_191297521.1">
    <property type="nucleotide sequence ID" value="NZ_BNAR01000002.1"/>
</dbReference>
<gene>
    <name evidence="2" type="ORF">GCM10017774_19920</name>
</gene>
<dbReference type="InterPro" id="IPR011990">
    <property type="entry name" value="TPR-like_helical_dom_sf"/>
</dbReference>
<dbReference type="Proteomes" id="UP000605568">
    <property type="component" value="Unassembled WGS sequence"/>
</dbReference>
<accession>A0ABQ3M7P3</accession>
<dbReference type="Pfam" id="PF13560">
    <property type="entry name" value="HTH_31"/>
    <property type="match status" value="1"/>
</dbReference>
<dbReference type="InterPro" id="IPR010982">
    <property type="entry name" value="Lambda_DNA-bd_dom_sf"/>
</dbReference>
<dbReference type="SUPFAM" id="SSF47413">
    <property type="entry name" value="lambda repressor-like DNA-binding domains"/>
    <property type="match status" value="1"/>
</dbReference>
<dbReference type="SMART" id="SM00530">
    <property type="entry name" value="HTH_XRE"/>
    <property type="match status" value="1"/>
</dbReference>
<dbReference type="PROSITE" id="PS50943">
    <property type="entry name" value="HTH_CROC1"/>
    <property type="match status" value="1"/>
</dbReference>
<evidence type="ECO:0000313" key="2">
    <source>
        <dbReference type="EMBL" id="GHH35002.1"/>
    </source>
</evidence>
<organism evidence="2 3">
    <name type="scientific">Lentzea cavernae</name>
    <dbReference type="NCBI Taxonomy" id="2020703"/>
    <lineage>
        <taxon>Bacteria</taxon>
        <taxon>Bacillati</taxon>
        <taxon>Actinomycetota</taxon>
        <taxon>Actinomycetes</taxon>
        <taxon>Pseudonocardiales</taxon>
        <taxon>Pseudonocardiaceae</taxon>
        <taxon>Lentzea</taxon>
    </lineage>
</organism>
<evidence type="ECO:0000259" key="1">
    <source>
        <dbReference type="PROSITE" id="PS50943"/>
    </source>
</evidence>
<dbReference type="InterPro" id="IPR003593">
    <property type="entry name" value="AAA+_ATPase"/>
</dbReference>
<reference evidence="3" key="1">
    <citation type="journal article" date="2019" name="Int. J. Syst. Evol. Microbiol.">
        <title>The Global Catalogue of Microorganisms (GCM) 10K type strain sequencing project: providing services to taxonomists for standard genome sequencing and annotation.</title>
        <authorList>
            <consortium name="The Broad Institute Genomics Platform"/>
            <consortium name="The Broad Institute Genome Sequencing Center for Infectious Disease"/>
            <person name="Wu L."/>
            <person name="Ma J."/>
        </authorList>
    </citation>
    <scope>NUCLEOTIDE SEQUENCE [LARGE SCALE GENOMIC DNA]</scope>
    <source>
        <strain evidence="3">CGMCC 4.7367</strain>
    </source>
</reference>
<dbReference type="CDD" id="cd00093">
    <property type="entry name" value="HTH_XRE"/>
    <property type="match status" value="1"/>
</dbReference>
<feature type="domain" description="HTH cro/C1-type" evidence="1">
    <location>
        <begin position="10"/>
        <end position="65"/>
    </location>
</feature>
<dbReference type="InterPro" id="IPR001387">
    <property type="entry name" value="Cro/C1-type_HTH"/>
</dbReference>
<dbReference type="InterPro" id="IPR027417">
    <property type="entry name" value="P-loop_NTPase"/>
</dbReference>
<dbReference type="SUPFAM" id="SSF52540">
    <property type="entry name" value="P-loop containing nucleoside triphosphate hydrolases"/>
    <property type="match status" value="1"/>
</dbReference>
<dbReference type="PRINTS" id="PR00364">
    <property type="entry name" value="DISEASERSIST"/>
</dbReference>
<dbReference type="Gene3D" id="3.40.50.300">
    <property type="entry name" value="P-loop containing nucleotide triphosphate hydrolases"/>
    <property type="match status" value="1"/>
</dbReference>
<protein>
    <recommendedName>
        <fullName evidence="1">HTH cro/C1-type domain-containing protein</fullName>
    </recommendedName>
</protein>
<proteinExistence type="predicted"/>
<dbReference type="Gene3D" id="1.10.260.40">
    <property type="entry name" value="lambda repressor-like DNA-binding domains"/>
    <property type="match status" value="1"/>
</dbReference>
<evidence type="ECO:0000313" key="3">
    <source>
        <dbReference type="Proteomes" id="UP000605568"/>
    </source>
</evidence>
<name>A0ABQ3M7P3_9PSEU</name>